<evidence type="ECO:0000313" key="1">
    <source>
        <dbReference type="EMBL" id="EGO29009.1"/>
    </source>
</evidence>
<dbReference type="Proteomes" id="UP000008064">
    <property type="component" value="Unassembled WGS sequence"/>
</dbReference>
<sequence length="233" mass="25997">MDNIILAHTANLFAIEDNILSTCVLTYRPSAPYVSVFQYLHEWAENDRPIFCRLMRTSSSTFFEIVKRLKDGPSFHNNSNNPQAPAEQQIACAIFRFGHYGNAASIKDTATLAGVSTGSIVNYPERVMIAILNRHDLYIKFPQDGDADKKKAKEWIRVCTEHAFAALKGQKRGENTADWALEEGLEEISDKEEDLEMTEDEGIPAFDNSLSNGQNFPNSLIGPILRALARASA</sequence>
<name>F8NIX6_SERL9</name>
<gene>
    <name evidence="1" type="ORF">SERLADRAFT_433023</name>
</gene>
<proteinExistence type="predicted"/>
<organism>
    <name type="scientific">Serpula lacrymans var. lacrymans (strain S7.9)</name>
    <name type="common">Dry rot fungus</name>
    <dbReference type="NCBI Taxonomy" id="578457"/>
    <lineage>
        <taxon>Eukaryota</taxon>
        <taxon>Fungi</taxon>
        <taxon>Dikarya</taxon>
        <taxon>Basidiomycota</taxon>
        <taxon>Agaricomycotina</taxon>
        <taxon>Agaricomycetes</taxon>
        <taxon>Agaricomycetidae</taxon>
        <taxon>Boletales</taxon>
        <taxon>Coniophorineae</taxon>
        <taxon>Serpulaceae</taxon>
        <taxon>Serpula</taxon>
    </lineage>
</organism>
<dbReference type="RefSeq" id="XP_007313251.1">
    <property type="nucleotide sequence ID" value="XM_007313189.1"/>
</dbReference>
<dbReference type="OrthoDB" id="2666718at2759"/>
<dbReference type="AlphaFoldDB" id="F8NIX6"/>
<dbReference type="HOGENOM" id="CLU_1190498_0_0_1"/>
<accession>F8NIX6</accession>
<dbReference type="EMBL" id="GL945429">
    <property type="protein sequence ID" value="EGO29009.1"/>
    <property type="molecule type" value="Genomic_DNA"/>
</dbReference>
<reference evidence="1" key="1">
    <citation type="submission" date="2011-04" db="EMBL/GenBank/DDBJ databases">
        <title>Evolution of plant cell wall degrading machinery underlies the functional diversity of forest fungi.</title>
        <authorList>
            <consortium name="US DOE Joint Genome Institute (JGI-PGF)"/>
            <person name="Eastwood D.C."/>
            <person name="Floudas D."/>
            <person name="Binder M."/>
            <person name="Majcherczyk A."/>
            <person name="Schneider P."/>
            <person name="Aerts A."/>
            <person name="Asiegbu F.O."/>
            <person name="Baker S.E."/>
            <person name="Barry K."/>
            <person name="Bendiksby M."/>
            <person name="Blumentritt M."/>
            <person name="Coutinho P.M."/>
            <person name="Cullen D."/>
            <person name="Cullen D."/>
            <person name="Gathman A."/>
            <person name="Goodell B."/>
            <person name="Henrissat B."/>
            <person name="Ihrmark K."/>
            <person name="Kauserud H."/>
            <person name="Kohler A."/>
            <person name="LaButti K."/>
            <person name="Lapidus A."/>
            <person name="Lavin J.L."/>
            <person name="Lee Y.-H."/>
            <person name="Lindquist E."/>
            <person name="Lilly W."/>
            <person name="Lucas S."/>
            <person name="Morin E."/>
            <person name="Murat C."/>
            <person name="Oguiza J.A."/>
            <person name="Park J."/>
            <person name="Pisabarro A.G."/>
            <person name="Riley R."/>
            <person name="Rosling A."/>
            <person name="Salamov A."/>
            <person name="Schmidt O."/>
            <person name="Schmutz J."/>
            <person name="Skrede I."/>
            <person name="Stenlid J."/>
            <person name="Wiebenga A."/>
            <person name="Xie X."/>
            <person name="Kues U."/>
            <person name="Hibbett D.S."/>
            <person name="Hoffmeister D."/>
            <person name="Hogberg N."/>
            <person name="Martin F."/>
            <person name="Grigoriev I.V."/>
            <person name="Watkinson S.C."/>
        </authorList>
    </citation>
    <scope>NUCLEOTIDE SEQUENCE</scope>
    <source>
        <strain evidence="1">S7.9</strain>
    </source>
</reference>
<dbReference type="GeneID" id="18814101"/>
<dbReference type="KEGG" id="sla:SERLADRAFT_433023"/>
<protein>
    <submittedName>
        <fullName evidence="1">Uncharacterized protein</fullName>
    </submittedName>
</protein>